<comment type="caution">
    <text evidence="4">The sequence shown here is derived from an EMBL/GenBank/DDBJ whole genome shotgun (WGS) entry which is preliminary data.</text>
</comment>
<organism evidence="4 5">
    <name type="scientific">Pseudothauera nasutitermitis</name>
    <dbReference type="NCBI Taxonomy" id="2565930"/>
    <lineage>
        <taxon>Bacteria</taxon>
        <taxon>Pseudomonadati</taxon>
        <taxon>Pseudomonadota</taxon>
        <taxon>Betaproteobacteria</taxon>
        <taxon>Rhodocyclales</taxon>
        <taxon>Zoogloeaceae</taxon>
        <taxon>Pseudothauera</taxon>
    </lineage>
</organism>
<name>A0A4S4B1J0_9RHOO</name>
<dbReference type="SMART" id="SM00327">
    <property type="entry name" value="VWA"/>
    <property type="match status" value="1"/>
</dbReference>
<keyword evidence="5" id="KW-1185">Reference proteome</keyword>
<feature type="domain" description="VIT" evidence="3">
    <location>
        <begin position="57"/>
        <end position="185"/>
    </location>
</feature>
<dbReference type="AlphaFoldDB" id="A0A4S4B1J0"/>
<keyword evidence="1" id="KW-0472">Membrane</keyword>
<accession>A0A4S4B1J0</accession>
<dbReference type="PROSITE" id="PS51468">
    <property type="entry name" value="VIT"/>
    <property type="match status" value="1"/>
</dbReference>
<reference evidence="4 5" key="1">
    <citation type="submission" date="2019-04" db="EMBL/GenBank/DDBJ databases">
        <title>Azoarcus nasutitermitis sp. nov. isolated from termite nest.</title>
        <authorList>
            <person name="Lin S.-Y."/>
            <person name="Hameed A."/>
            <person name="Hsu Y.-H."/>
            <person name="Young C.-C."/>
        </authorList>
    </citation>
    <scope>NUCLEOTIDE SEQUENCE [LARGE SCALE GENOMIC DNA]</scope>
    <source>
        <strain evidence="4 5">CC-YHH838</strain>
    </source>
</reference>
<dbReference type="PROSITE" id="PS50234">
    <property type="entry name" value="VWFA"/>
    <property type="match status" value="1"/>
</dbReference>
<keyword evidence="1" id="KW-0812">Transmembrane</keyword>
<dbReference type="SUPFAM" id="SSF53300">
    <property type="entry name" value="vWA-like"/>
    <property type="match status" value="1"/>
</dbReference>
<dbReference type="InterPro" id="IPR002035">
    <property type="entry name" value="VWF_A"/>
</dbReference>
<feature type="domain" description="VWFA" evidence="2">
    <location>
        <begin position="335"/>
        <end position="505"/>
    </location>
</feature>
<keyword evidence="1" id="KW-1133">Transmembrane helix</keyword>
<feature type="transmembrane region" description="Helical" evidence="1">
    <location>
        <begin position="21"/>
        <end position="44"/>
    </location>
</feature>
<dbReference type="OrthoDB" id="9784383at2"/>
<dbReference type="InterPro" id="IPR013694">
    <property type="entry name" value="VIT"/>
</dbReference>
<dbReference type="NCBIfam" id="TIGR03788">
    <property type="entry name" value="marine_srt_targ"/>
    <property type="match status" value="1"/>
</dbReference>
<evidence type="ECO:0000259" key="2">
    <source>
        <dbReference type="PROSITE" id="PS50234"/>
    </source>
</evidence>
<dbReference type="RefSeq" id="WP_136347268.1">
    <property type="nucleotide sequence ID" value="NZ_SSOC01000002.1"/>
</dbReference>
<feature type="transmembrane region" description="Helical" evidence="1">
    <location>
        <begin position="669"/>
        <end position="687"/>
    </location>
</feature>
<evidence type="ECO:0000313" key="4">
    <source>
        <dbReference type="EMBL" id="THF66319.1"/>
    </source>
</evidence>
<evidence type="ECO:0000256" key="1">
    <source>
        <dbReference type="SAM" id="Phobius"/>
    </source>
</evidence>
<evidence type="ECO:0000259" key="3">
    <source>
        <dbReference type="PROSITE" id="PS51468"/>
    </source>
</evidence>
<dbReference type="EMBL" id="SSOC01000002">
    <property type="protein sequence ID" value="THF66319.1"/>
    <property type="molecule type" value="Genomic_DNA"/>
</dbReference>
<sequence length="695" mass="75055">MNTHLPGSARRWHDLLEIAALAARIFLGGLLVAFALAVLTLLFAAPSYAGEGDTGQGTLIIRLPDGNGVALPALDTEVAIRVNGPLARTRVVQTFHNASDGWQEGEYLFPLPENAAVDRLRMVIGEHVVEGEIRERAAARAEFEQARASGRRTALVEQQRPNLFTTRVANIAPGARISVEIEYQQTLEWRMNEDGGHYGLRFPMVAAPRYIPLPTTAEEIADAQRITAPVRHPAAGPAINPVRMRVELDAGMPLSALRSPSHALRVDAPHANRRVVEFADGAAPAERDFVLEWTLAAGQAPRVALFAERGQDVDHALLMLMPPRLPSDGRPLAREVVFVIDTSGSMAGASIAQARAALALALRRLRPEDRFNVIEFNSITRALFDAARPASTDNVEHAARWVRKLEATGGTEMAPALAAALGGAADPERVRQVIFLTDGAVGNEETLFRLIEQRLGDARLFPVGIGSAPNGHFMRKAAAAGRGSFTYIGRLDEVQERMSALFERLEAPMLKDIELAWPDGAQADYWPRKVPDLYAGEPLVVAVALRQASGTLKVGGRGPQAAWSTEVDLGRAAPGSGLGTLWARHKIDALLDLLRSGTPEDEVRPQIVELALAHRLVSRYTSLVAVDKTPVRPADAPLQGGQLPLNLPAGWQYEKVFGQLPTGATGARMHLLGGTLTLALGALLFALTRRRNAFA</sequence>
<dbReference type="Pfam" id="PF08487">
    <property type="entry name" value="VIT"/>
    <property type="match status" value="1"/>
</dbReference>
<gene>
    <name evidence="4" type="ORF">E6C76_05605</name>
</gene>
<dbReference type="Pfam" id="PF13768">
    <property type="entry name" value="VWA_3"/>
    <property type="match status" value="1"/>
</dbReference>
<dbReference type="InterPro" id="IPR022440">
    <property type="entry name" value="CHP03788"/>
</dbReference>
<proteinExistence type="predicted"/>
<dbReference type="Proteomes" id="UP000308430">
    <property type="component" value="Unassembled WGS sequence"/>
</dbReference>
<dbReference type="InterPro" id="IPR036465">
    <property type="entry name" value="vWFA_dom_sf"/>
</dbReference>
<protein>
    <submittedName>
        <fullName evidence="4">Marine proteobacterial sortase target protein</fullName>
    </submittedName>
</protein>
<dbReference type="PANTHER" id="PTHR45737">
    <property type="entry name" value="VON WILLEBRAND FACTOR A DOMAIN-CONTAINING PROTEIN 5A"/>
    <property type="match status" value="1"/>
</dbReference>
<evidence type="ECO:0000313" key="5">
    <source>
        <dbReference type="Proteomes" id="UP000308430"/>
    </source>
</evidence>
<dbReference type="PANTHER" id="PTHR45737:SF6">
    <property type="entry name" value="VON WILLEBRAND FACTOR A DOMAIN-CONTAINING PROTEIN 5A"/>
    <property type="match status" value="1"/>
</dbReference>
<dbReference type="SMART" id="SM00609">
    <property type="entry name" value="VIT"/>
    <property type="match status" value="1"/>
</dbReference>
<dbReference type="Gene3D" id="3.40.50.410">
    <property type="entry name" value="von Willebrand factor, type A domain"/>
    <property type="match status" value="1"/>
</dbReference>